<dbReference type="Pfam" id="PF00664">
    <property type="entry name" value="ABC_membrane"/>
    <property type="match status" value="2"/>
</dbReference>
<dbReference type="GO" id="GO:0008559">
    <property type="term" value="F:ABC-type xenobiotic transporter activity"/>
    <property type="evidence" value="ECO:0007669"/>
    <property type="project" value="UniProtKB-EC"/>
</dbReference>
<dbReference type="SUPFAM" id="SSF90123">
    <property type="entry name" value="ABC transporter transmembrane region"/>
    <property type="match status" value="2"/>
</dbReference>
<keyword evidence="11 14" id="KW-0472">Membrane</keyword>
<reference evidence="18" key="2">
    <citation type="submission" date="2020-10" db="UniProtKB">
        <authorList>
            <consortium name="WormBaseParasite"/>
        </authorList>
    </citation>
    <scope>IDENTIFICATION</scope>
</reference>
<evidence type="ECO:0000256" key="8">
    <source>
        <dbReference type="ARBA" id="ARBA00022840"/>
    </source>
</evidence>
<proteinExistence type="inferred from homology"/>
<evidence type="ECO:0000256" key="13">
    <source>
        <dbReference type="ARBA" id="ARBA00034018"/>
    </source>
</evidence>
<feature type="transmembrane region" description="Helical" evidence="14">
    <location>
        <begin position="166"/>
        <end position="185"/>
    </location>
</feature>
<dbReference type="InterPro" id="IPR011527">
    <property type="entry name" value="ABC1_TM_dom"/>
</dbReference>
<dbReference type="GO" id="GO:0016020">
    <property type="term" value="C:membrane"/>
    <property type="evidence" value="ECO:0007669"/>
    <property type="project" value="UniProtKB-SubCell"/>
</dbReference>
<keyword evidence="17" id="KW-1185">Reference proteome</keyword>
<feature type="transmembrane region" description="Helical" evidence="14">
    <location>
        <begin position="757"/>
        <end position="775"/>
    </location>
</feature>
<evidence type="ECO:0000256" key="3">
    <source>
        <dbReference type="ARBA" id="ARBA00012191"/>
    </source>
</evidence>
<dbReference type="InterPro" id="IPR017871">
    <property type="entry name" value="ABC_transporter-like_CS"/>
</dbReference>
<name>A0A7E4VNG9_PANRE</name>
<keyword evidence="9" id="KW-1278">Translocase</keyword>
<evidence type="ECO:0000256" key="4">
    <source>
        <dbReference type="ARBA" id="ARBA00022448"/>
    </source>
</evidence>
<organism evidence="17 18">
    <name type="scientific">Panagrellus redivivus</name>
    <name type="common">Microworm</name>
    <dbReference type="NCBI Taxonomy" id="6233"/>
    <lineage>
        <taxon>Eukaryota</taxon>
        <taxon>Metazoa</taxon>
        <taxon>Ecdysozoa</taxon>
        <taxon>Nematoda</taxon>
        <taxon>Chromadorea</taxon>
        <taxon>Rhabditida</taxon>
        <taxon>Tylenchina</taxon>
        <taxon>Panagrolaimomorpha</taxon>
        <taxon>Panagrolaimoidea</taxon>
        <taxon>Panagrolaimidae</taxon>
        <taxon>Panagrellus</taxon>
    </lineage>
</organism>
<evidence type="ECO:0000256" key="10">
    <source>
        <dbReference type="ARBA" id="ARBA00022989"/>
    </source>
</evidence>
<feature type="transmembrane region" description="Helical" evidence="14">
    <location>
        <begin position="312"/>
        <end position="334"/>
    </location>
</feature>
<feature type="transmembrane region" description="Helical" evidence="14">
    <location>
        <begin position="269"/>
        <end position="292"/>
    </location>
</feature>
<dbReference type="PANTHER" id="PTHR43394:SF1">
    <property type="entry name" value="ATP-BINDING CASSETTE SUB-FAMILY B MEMBER 10, MITOCHONDRIAL"/>
    <property type="match status" value="1"/>
</dbReference>
<evidence type="ECO:0000256" key="2">
    <source>
        <dbReference type="ARBA" id="ARBA00007577"/>
    </source>
</evidence>
<comment type="catalytic activity">
    <reaction evidence="13">
        <text>ATP + H2O + xenobioticSide 1 = ADP + phosphate + xenobioticSide 2.</text>
        <dbReference type="EC" id="7.6.2.2"/>
    </reaction>
</comment>
<evidence type="ECO:0000259" key="16">
    <source>
        <dbReference type="PROSITE" id="PS50929"/>
    </source>
</evidence>
<dbReference type="EC" id="7.6.2.2" evidence="3"/>
<feature type="transmembrane region" description="Helical" evidence="14">
    <location>
        <begin position="678"/>
        <end position="706"/>
    </location>
</feature>
<feature type="transmembrane region" description="Helical" evidence="14">
    <location>
        <begin position="191"/>
        <end position="211"/>
    </location>
</feature>
<evidence type="ECO:0000256" key="1">
    <source>
        <dbReference type="ARBA" id="ARBA00004141"/>
    </source>
</evidence>
<feature type="transmembrane region" description="Helical" evidence="14">
    <location>
        <begin position="781"/>
        <end position="803"/>
    </location>
</feature>
<keyword evidence="10 14" id="KW-1133">Transmembrane helix</keyword>
<evidence type="ECO:0000256" key="7">
    <source>
        <dbReference type="ARBA" id="ARBA00022741"/>
    </source>
</evidence>
<evidence type="ECO:0000256" key="9">
    <source>
        <dbReference type="ARBA" id="ARBA00022967"/>
    </source>
</evidence>
<feature type="transmembrane region" description="Helical" evidence="14">
    <location>
        <begin position="50"/>
        <end position="70"/>
    </location>
</feature>
<feature type="domain" description="ABC transmembrane type-1" evidence="16">
    <location>
        <begin position="633"/>
        <end position="900"/>
    </location>
</feature>
<protein>
    <recommendedName>
        <fullName evidence="3">ABC-type xenobiotic transporter</fullName>
        <ecNumber evidence="3">7.6.2.2</ecNumber>
    </recommendedName>
</protein>
<feature type="domain" description="ABC transmembrane type-1" evidence="16">
    <location>
        <begin position="85"/>
        <end position="342"/>
    </location>
</feature>
<feature type="transmembrane region" description="Helical" evidence="14">
    <location>
        <begin position="90"/>
        <end position="116"/>
    </location>
</feature>
<dbReference type="PROSITE" id="PS50893">
    <property type="entry name" value="ABC_TRANSPORTER_2"/>
    <property type="match status" value="2"/>
</dbReference>
<evidence type="ECO:0000256" key="6">
    <source>
        <dbReference type="ARBA" id="ARBA00022737"/>
    </source>
</evidence>
<dbReference type="FunFam" id="3.40.50.300:FF:000479">
    <property type="entry name" value="Multidrug resistance protein 1A"/>
    <property type="match status" value="1"/>
</dbReference>
<dbReference type="AlphaFoldDB" id="A0A7E4VNG9"/>
<keyword evidence="6" id="KW-0677">Repeat</keyword>
<feature type="domain" description="ABC transporter" evidence="15">
    <location>
        <begin position="958"/>
        <end position="1194"/>
    </location>
</feature>
<dbReference type="PANTHER" id="PTHR43394">
    <property type="entry name" value="ATP-DEPENDENT PERMEASE MDL1, MITOCHONDRIAL"/>
    <property type="match status" value="1"/>
</dbReference>
<feature type="transmembrane region" description="Helical" evidence="14">
    <location>
        <begin position="864"/>
        <end position="888"/>
    </location>
</feature>
<evidence type="ECO:0000256" key="12">
    <source>
        <dbReference type="ARBA" id="ARBA00023180"/>
    </source>
</evidence>
<dbReference type="FunFam" id="3.40.50.300:FF:000967">
    <property type="entry name" value="ABC multidrug transporter mdr4"/>
    <property type="match status" value="1"/>
</dbReference>
<evidence type="ECO:0000313" key="18">
    <source>
        <dbReference type="WBParaSite" id="Pan_g22296.t1"/>
    </source>
</evidence>
<dbReference type="GO" id="GO:0005524">
    <property type="term" value="F:ATP binding"/>
    <property type="evidence" value="ECO:0007669"/>
    <property type="project" value="UniProtKB-KW"/>
</dbReference>
<comment type="similarity">
    <text evidence="2">Belongs to the ABC transporter superfamily. ABCB family. Multidrug resistance exporter (TC 3.A.1.201) subfamily.</text>
</comment>
<comment type="subcellular location">
    <subcellularLocation>
        <location evidence="1">Membrane</location>
        <topology evidence="1">Multi-pass membrane protein</topology>
    </subcellularLocation>
</comment>
<dbReference type="SMART" id="SM00382">
    <property type="entry name" value="AAA"/>
    <property type="match status" value="2"/>
</dbReference>
<dbReference type="InterPro" id="IPR039421">
    <property type="entry name" value="Type_1_exporter"/>
</dbReference>
<dbReference type="PROSITE" id="PS50929">
    <property type="entry name" value="ABC_TM1F"/>
    <property type="match status" value="2"/>
</dbReference>
<accession>A0A7E4VNG9</accession>
<reference evidence="17" key="1">
    <citation type="journal article" date="2013" name="Genetics">
        <title>The draft genome and transcriptome of Panagrellus redivivus are shaped by the harsh demands of a free-living lifestyle.</title>
        <authorList>
            <person name="Srinivasan J."/>
            <person name="Dillman A.R."/>
            <person name="Macchietto M.G."/>
            <person name="Heikkinen L."/>
            <person name="Lakso M."/>
            <person name="Fracchia K.M."/>
            <person name="Antoshechkin I."/>
            <person name="Mortazavi A."/>
            <person name="Wong G."/>
            <person name="Sternberg P.W."/>
        </authorList>
    </citation>
    <scope>NUCLEOTIDE SEQUENCE [LARGE SCALE GENOMIC DNA]</scope>
    <source>
        <strain evidence="17">MT8872</strain>
    </source>
</reference>
<feature type="domain" description="ABC transporter" evidence="15">
    <location>
        <begin position="346"/>
        <end position="581"/>
    </location>
</feature>
<feature type="transmembrane region" description="Helical" evidence="14">
    <location>
        <begin position="633"/>
        <end position="658"/>
    </location>
</feature>
<dbReference type="PROSITE" id="PS00211">
    <property type="entry name" value="ABC_TRANSPORTER_1"/>
    <property type="match status" value="2"/>
</dbReference>
<dbReference type="Gene3D" id="1.20.1560.10">
    <property type="entry name" value="ABC transporter type 1, transmembrane domain"/>
    <property type="match status" value="3"/>
</dbReference>
<dbReference type="InterPro" id="IPR003593">
    <property type="entry name" value="AAA+_ATPase"/>
</dbReference>
<dbReference type="InterPro" id="IPR003439">
    <property type="entry name" value="ABC_transporter-like_ATP-bd"/>
</dbReference>
<evidence type="ECO:0000256" key="11">
    <source>
        <dbReference type="ARBA" id="ARBA00023136"/>
    </source>
</evidence>
<sequence length="1195" mass="133081">MQAQECPLTTQRQVCENCQNNTPNWGALINVMKSKYFAFGLLRYATKFDVVLLIACITFISIGALLNWEITDSIAKFQTRLKQPPLDMGQLSWLAFKGVIFILAAYFSCAIGLFFLTTFCDRQIEAYKIDFLRVLLGRNILYFDNQQPGSLITMLESLDPAISQKLGMTLYVIVLVLTGQLASFIQSWRMALSANLLTVYVVTACITYKYGRQKLINRYDSLCIQLEIMIADVLAGVNTVILCNGQKFEVDRHDKLVDKQVRTRKHLKYTMVLLIACHLFFIDNMYIFVYYMSADCYYRSGKEVDYRMYYNYGKFILSSVLYFAQLTTYLPLLLDSIKALQNLAKVIDEDVHYKYPSRPEIDVLEGVNLEIKAGQKVAFVGSSGSGKSTAAAMLVKLLHPTRGRIFLDDARLDNVSTTHLRTIVGFVPQEPVLFTSTVKENLCLGFDVTEQELHDACQMAYALEFIERLPEGFDTVIGAGGTSLSGGQKQRLAIARALVRNPRILVLDEATSALDTESEAVVQTALDAASRGRTTITIAHRLSTIRNADNIFVFGDGKVIENGTHDDLVTANGSYAELVRAQRLGENTVEQHMNTIQAMSRLSITSNIIVLPQNLLASNKYSLRNLLFTKQMLIILAVGIGMTLVMLTLATPYGMVFTKFTEAIESNDWSDALFIMRLWFAVGVLINTCFAVITCISGAIICNYGLRVATRLRKQAYKNILNQDGYFFDQPQNTIGNLLSIVTQEPMNLDYTFDSSLLAFLNGLSLLLGPLIASVGKHPGYSLTVFAILFSIIVLFCLLFIWIMAQDAAVNKMFAEANTLAAETIQHVKTVQQTNSEKFLVNKYISILRSSTFTIIKRNIMSSFATALAFVFPSASQVITSFVGFLFLKIAPIQPIDIILLSDQLNLRVLFRIALLLPEISASRRAYIQLDHLANTKPVVDNKFETTEENPSKIEGNISLKSVIFAYPNRPEYAVLRGLTMKLPRGKTVAIVGASGCGKSTIVQLLARLYDPLDGEINIGGIPYSDINTKRLRAAFAFVGQDPALFDLPIWQNIAYGYPKASWDDIQDAARAANIHEFIRALPEGYETNLGSRGTQLSGGQRQRLAIARALVRDPSVIVFDEATSALDARSEAAFQVALANATRGKTCLIIAHRLSTVRDADMIVVMQRGKIIETGTHQDLINRNGVYRRLVVGQ</sequence>
<dbReference type="Proteomes" id="UP000492821">
    <property type="component" value="Unassembled WGS sequence"/>
</dbReference>
<keyword evidence="4" id="KW-0813">Transport</keyword>
<keyword evidence="7" id="KW-0547">Nucleotide-binding</keyword>
<dbReference type="Pfam" id="PF00005">
    <property type="entry name" value="ABC_tran"/>
    <property type="match status" value="2"/>
</dbReference>
<dbReference type="Gene3D" id="3.40.50.300">
    <property type="entry name" value="P-loop containing nucleotide triphosphate hydrolases"/>
    <property type="match status" value="2"/>
</dbReference>
<dbReference type="GO" id="GO:0016887">
    <property type="term" value="F:ATP hydrolysis activity"/>
    <property type="evidence" value="ECO:0007669"/>
    <property type="project" value="InterPro"/>
</dbReference>
<keyword evidence="8" id="KW-0067">ATP-binding</keyword>
<dbReference type="InterPro" id="IPR036640">
    <property type="entry name" value="ABC1_TM_sf"/>
</dbReference>
<evidence type="ECO:0000313" key="17">
    <source>
        <dbReference type="Proteomes" id="UP000492821"/>
    </source>
</evidence>
<evidence type="ECO:0000259" key="15">
    <source>
        <dbReference type="PROSITE" id="PS50893"/>
    </source>
</evidence>
<dbReference type="WBParaSite" id="Pan_g22296.t1">
    <property type="protein sequence ID" value="Pan_g22296.t1"/>
    <property type="gene ID" value="Pan_g22296"/>
</dbReference>
<evidence type="ECO:0000256" key="5">
    <source>
        <dbReference type="ARBA" id="ARBA00022692"/>
    </source>
</evidence>
<keyword evidence="5 14" id="KW-0812">Transmembrane</keyword>
<evidence type="ECO:0000256" key="14">
    <source>
        <dbReference type="SAM" id="Phobius"/>
    </source>
</evidence>
<dbReference type="InterPro" id="IPR027417">
    <property type="entry name" value="P-loop_NTPase"/>
</dbReference>
<dbReference type="SUPFAM" id="SSF52540">
    <property type="entry name" value="P-loop containing nucleoside triphosphate hydrolases"/>
    <property type="match status" value="2"/>
</dbReference>
<keyword evidence="12" id="KW-0325">Glycoprotein</keyword>